<name>A0AAN8PTS4_POLSC</name>
<evidence type="ECO:0000313" key="2">
    <source>
        <dbReference type="EMBL" id="KAK6633109.1"/>
    </source>
</evidence>
<protein>
    <submittedName>
        <fullName evidence="2">Uncharacterized protein</fullName>
    </submittedName>
</protein>
<feature type="region of interest" description="Disordered" evidence="1">
    <location>
        <begin position="200"/>
        <end position="220"/>
    </location>
</feature>
<dbReference type="EMBL" id="JAWJWE010000006">
    <property type="protein sequence ID" value="KAK6633109.1"/>
    <property type="molecule type" value="Genomic_DNA"/>
</dbReference>
<accession>A0AAN8PTS4</accession>
<dbReference type="AlphaFoldDB" id="A0AAN8PTS4"/>
<comment type="caution">
    <text evidence="2">The sequence shown here is derived from an EMBL/GenBank/DDBJ whole genome shotgun (WGS) entry which is preliminary data.</text>
</comment>
<gene>
    <name evidence="2" type="ORF">RUM43_012853</name>
</gene>
<dbReference type="Proteomes" id="UP001372834">
    <property type="component" value="Unassembled WGS sequence"/>
</dbReference>
<feature type="compositionally biased region" description="Low complexity" evidence="1">
    <location>
        <begin position="207"/>
        <end position="220"/>
    </location>
</feature>
<proteinExistence type="predicted"/>
<evidence type="ECO:0000256" key="1">
    <source>
        <dbReference type="SAM" id="MobiDB-lite"/>
    </source>
</evidence>
<reference evidence="2 3" key="1">
    <citation type="submission" date="2023-10" db="EMBL/GenBank/DDBJ databases">
        <title>Genomes of two closely related lineages of the louse Polyplax serrata with different host specificities.</title>
        <authorList>
            <person name="Martinu J."/>
            <person name="Tarabai H."/>
            <person name="Stefka J."/>
            <person name="Hypsa V."/>
        </authorList>
    </citation>
    <scope>NUCLEOTIDE SEQUENCE [LARGE SCALE GENOMIC DNA]</scope>
    <source>
        <strain evidence="2">HR10_N</strain>
    </source>
</reference>
<evidence type="ECO:0000313" key="3">
    <source>
        <dbReference type="Proteomes" id="UP001372834"/>
    </source>
</evidence>
<organism evidence="2 3">
    <name type="scientific">Polyplax serrata</name>
    <name type="common">Common mouse louse</name>
    <dbReference type="NCBI Taxonomy" id="468196"/>
    <lineage>
        <taxon>Eukaryota</taxon>
        <taxon>Metazoa</taxon>
        <taxon>Ecdysozoa</taxon>
        <taxon>Arthropoda</taxon>
        <taxon>Hexapoda</taxon>
        <taxon>Insecta</taxon>
        <taxon>Pterygota</taxon>
        <taxon>Neoptera</taxon>
        <taxon>Paraneoptera</taxon>
        <taxon>Psocodea</taxon>
        <taxon>Troctomorpha</taxon>
        <taxon>Phthiraptera</taxon>
        <taxon>Anoplura</taxon>
        <taxon>Polyplacidae</taxon>
        <taxon>Polyplax</taxon>
    </lineage>
</organism>
<sequence length="348" mass="39830">MEGSEESSKNLCECYKKLGLLGIPLYINEESGDFGEDRPQINYETAFRFPELLRIDENIGEYPVVGDNDLSNVFEDMSRVIIGLADYDVNVLSFWILDMFIEGLWTSQKAGMEHDHQKATLLWIAYFFNYIIRQNPTRKEMFRHLKDVLFCPEGGDGMTALDSDKEDPSSLEGTEMWSRIETKKQIWNLPLPPPLDEPGKDEEGFFSKISSSKTSTKSPSLSSIECTSEINVIHMNAILEILFRIFGRLWVYLEIRSCLNEMPNVETVDIPFVLHAPKPRFKSEVPVSVKSGKRQVTQEKTPEELQAEMELHKADYILPLQHSEEAKAMTAELFGQSTNDKKGKDKKK</sequence>
<feature type="region of interest" description="Disordered" evidence="1">
    <location>
        <begin position="329"/>
        <end position="348"/>
    </location>
</feature>
<feature type="compositionally biased region" description="Basic and acidic residues" evidence="1">
    <location>
        <begin position="339"/>
        <end position="348"/>
    </location>
</feature>